<dbReference type="AlphaFoldDB" id="A0A410G2U7"/>
<dbReference type="OrthoDB" id="655905at2"/>
<evidence type="ECO:0000256" key="4">
    <source>
        <dbReference type="SAM" id="SignalP"/>
    </source>
</evidence>
<dbReference type="PROSITE" id="PS51257">
    <property type="entry name" value="PROKAR_LIPOPROTEIN"/>
    <property type="match status" value="1"/>
</dbReference>
<accession>A0A410G2U7</accession>
<dbReference type="InterPro" id="IPR019734">
    <property type="entry name" value="TPR_rpt"/>
</dbReference>
<dbReference type="KEGG" id="aev:EI546_07655"/>
<dbReference type="SMART" id="SM00028">
    <property type="entry name" value="TPR"/>
    <property type="match status" value="4"/>
</dbReference>
<evidence type="ECO:0000313" key="6">
    <source>
        <dbReference type="Proteomes" id="UP000285517"/>
    </source>
</evidence>
<dbReference type="Proteomes" id="UP000285517">
    <property type="component" value="Chromosome"/>
</dbReference>
<protein>
    <submittedName>
        <fullName evidence="5">Tetratricopeptide repeat protein</fullName>
    </submittedName>
</protein>
<keyword evidence="4" id="KW-0732">Signal</keyword>
<keyword evidence="2 3" id="KW-0802">TPR repeat</keyword>
<evidence type="ECO:0000256" key="3">
    <source>
        <dbReference type="PROSITE-ProRule" id="PRU00339"/>
    </source>
</evidence>
<sequence length="278" mass="33422">MRFYLFSILLFLLSSCAQSEKSEEFLQPAFQKYTEEQERIIEEYSKQCANRHFYTFEMNGYQECLDRGLEKDSTISYLWQQKAMPYFKARKYEVGMPFLDKAVKYNRRKYLAYRGFIKCIFSKRYVEAIEDFEAAIEMDGNSYEMDHTYKFYIALSYLQLNEFEKAEKLFAEDIRDQESKFEDGAHFLDLFYYGITKYELGKWEEAVEQFDKALETYPTFAEVLLYKGICLARLDREEEAEAAVRLAKEEGDKGNTFNEDNAIYEMYPYQFKWKKHNH</sequence>
<name>A0A410G2U7_9FLAO</name>
<dbReference type="PROSITE" id="PS50005">
    <property type="entry name" value="TPR"/>
    <property type="match status" value="1"/>
</dbReference>
<feature type="signal peptide" evidence="4">
    <location>
        <begin position="1"/>
        <end position="19"/>
    </location>
</feature>
<feature type="repeat" description="TPR" evidence="3">
    <location>
        <begin position="187"/>
        <end position="220"/>
    </location>
</feature>
<reference evidence="5 6" key="1">
    <citation type="submission" date="2019-01" db="EMBL/GenBank/DDBJ databases">
        <title>Complete genome sequencing of Aequorivita sp. H23M31.</title>
        <authorList>
            <person name="Bae J.-W."/>
        </authorList>
    </citation>
    <scope>NUCLEOTIDE SEQUENCE [LARGE SCALE GENOMIC DNA]</scope>
    <source>
        <strain evidence="5 6">H23M31</strain>
    </source>
</reference>
<organism evidence="5 6">
    <name type="scientific">Aequorivita ciconiae</name>
    <dbReference type="NCBI Taxonomy" id="2494375"/>
    <lineage>
        <taxon>Bacteria</taxon>
        <taxon>Pseudomonadati</taxon>
        <taxon>Bacteroidota</taxon>
        <taxon>Flavobacteriia</taxon>
        <taxon>Flavobacteriales</taxon>
        <taxon>Flavobacteriaceae</taxon>
        <taxon>Aequorivita</taxon>
    </lineage>
</organism>
<dbReference type="InterPro" id="IPR051685">
    <property type="entry name" value="Ycf3/AcsC/BcsC/TPR_MFPF"/>
</dbReference>
<evidence type="ECO:0000256" key="1">
    <source>
        <dbReference type="ARBA" id="ARBA00022737"/>
    </source>
</evidence>
<dbReference type="EMBL" id="CP034951">
    <property type="protein sequence ID" value="QAA81607.1"/>
    <property type="molecule type" value="Genomic_DNA"/>
</dbReference>
<keyword evidence="1" id="KW-0677">Repeat</keyword>
<proteinExistence type="predicted"/>
<evidence type="ECO:0000256" key="2">
    <source>
        <dbReference type="ARBA" id="ARBA00022803"/>
    </source>
</evidence>
<feature type="chain" id="PRO_5019243917" evidence="4">
    <location>
        <begin position="20"/>
        <end position="278"/>
    </location>
</feature>
<gene>
    <name evidence="5" type="ORF">EI546_07655</name>
</gene>
<dbReference type="SUPFAM" id="SSF48452">
    <property type="entry name" value="TPR-like"/>
    <property type="match status" value="2"/>
</dbReference>
<keyword evidence="6" id="KW-1185">Reference proteome</keyword>
<dbReference type="PANTHER" id="PTHR44943">
    <property type="entry name" value="CELLULOSE SYNTHASE OPERON PROTEIN C"/>
    <property type="match status" value="1"/>
</dbReference>
<evidence type="ECO:0000313" key="5">
    <source>
        <dbReference type="EMBL" id="QAA81607.1"/>
    </source>
</evidence>
<dbReference type="Gene3D" id="1.25.40.10">
    <property type="entry name" value="Tetratricopeptide repeat domain"/>
    <property type="match status" value="2"/>
</dbReference>
<dbReference type="Pfam" id="PF13432">
    <property type="entry name" value="TPR_16"/>
    <property type="match status" value="2"/>
</dbReference>
<dbReference type="PANTHER" id="PTHR44943:SF8">
    <property type="entry name" value="TPR REPEAT-CONTAINING PROTEIN MJ0263"/>
    <property type="match status" value="1"/>
</dbReference>
<dbReference type="RefSeq" id="WP_128249991.1">
    <property type="nucleotide sequence ID" value="NZ_CP034951.1"/>
</dbReference>
<dbReference type="InterPro" id="IPR011990">
    <property type="entry name" value="TPR-like_helical_dom_sf"/>
</dbReference>